<dbReference type="CDD" id="cd02826">
    <property type="entry name" value="Piwi-like"/>
    <property type="match status" value="1"/>
</dbReference>
<dbReference type="InterPro" id="IPR036397">
    <property type="entry name" value="RNaseH_sf"/>
</dbReference>
<proteinExistence type="predicted"/>
<evidence type="ECO:0000313" key="3">
    <source>
        <dbReference type="WBParaSite" id="Csp11.Scaffold629.g15467.t1"/>
    </source>
</evidence>
<organism evidence="2 3">
    <name type="scientific">Caenorhabditis tropicalis</name>
    <dbReference type="NCBI Taxonomy" id="1561998"/>
    <lineage>
        <taxon>Eukaryota</taxon>
        <taxon>Metazoa</taxon>
        <taxon>Ecdysozoa</taxon>
        <taxon>Nematoda</taxon>
        <taxon>Chromadorea</taxon>
        <taxon>Rhabditida</taxon>
        <taxon>Rhabditina</taxon>
        <taxon>Rhabditomorpha</taxon>
        <taxon>Rhabditoidea</taxon>
        <taxon>Rhabditidae</taxon>
        <taxon>Peloderinae</taxon>
        <taxon>Caenorhabditis</taxon>
    </lineage>
</organism>
<reference evidence="3" key="1">
    <citation type="submission" date="2016-11" db="UniProtKB">
        <authorList>
            <consortium name="WormBaseParasite"/>
        </authorList>
    </citation>
    <scope>IDENTIFICATION</scope>
</reference>
<keyword evidence="2" id="KW-1185">Reference proteome</keyword>
<dbReference type="STRING" id="1561998.A0A1I7U6W7"/>
<protein>
    <submittedName>
        <fullName evidence="3">Piwi domain-containing protein</fullName>
    </submittedName>
</protein>
<dbReference type="Gene3D" id="3.40.50.2300">
    <property type="match status" value="1"/>
</dbReference>
<feature type="domain" description="Piwi" evidence="1">
    <location>
        <begin position="283"/>
        <end position="460"/>
    </location>
</feature>
<sequence length="515" mass="59585">MKIITSKIWEAYCRNNPYLKSFGIKVNEKPIELEAKVIYPAELVYDRKVFCQRDDETFQFLPPNKTKFFKPAEVQKIVVINFDDAIENPDDLKTFCEKLYTKCSDNGMTMTTQPDTWTRLSLPSEEIGKLELRMRDFKRQNVTIIIGVTKEKKPTVHDVLKYFEATLGIPTLHIHIDTAKHFINERGDAKTVKNVIRKLNPKCGGINFIVQLMEFYKANRIVPCSVKPVSEILFEETQFIAFEMIHEFAGPLFNQSQRTFDEEPTFVGCSYSLELATDLGGFNYLQEFNQYKLKNVKSKLEECLNHYNTAVGRFPKTVVVFRTGSEDELDRVREEIVHMKKALEDKNIKLIVLIVEKTSHFRIFPTGAQQNVISGTVIDDTITTPDFYQFYLVSQTVDKGTARPIKYTVAVNDPGWKFNVLYNLTYFLACGHQVSYQSPAVPNVVYAAENLAKRCRNNFLTHRKLGKLETTITRVLANYDDLNERKHDKELDGHMVDEISRVLNENALKRRNFWA</sequence>
<dbReference type="Pfam" id="PF02171">
    <property type="entry name" value="Piwi"/>
    <property type="match status" value="1"/>
</dbReference>
<dbReference type="Proteomes" id="UP000095282">
    <property type="component" value="Unplaced"/>
</dbReference>
<name>A0A1I7U6W7_9PELO</name>
<dbReference type="InterPro" id="IPR003165">
    <property type="entry name" value="Piwi"/>
</dbReference>
<dbReference type="PANTHER" id="PTHR22891">
    <property type="entry name" value="EUKARYOTIC TRANSLATION INITIATION FACTOR 2C"/>
    <property type="match status" value="1"/>
</dbReference>
<dbReference type="PROSITE" id="PS50822">
    <property type="entry name" value="PIWI"/>
    <property type="match status" value="1"/>
</dbReference>
<dbReference type="SMART" id="SM00950">
    <property type="entry name" value="Piwi"/>
    <property type="match status" value="1"/>
</dbReference>
<dbReference type="WBParaSite" id="Csp11.Scaffold629.g15467.t1">
    <property type="protein sequence ID" value="Csp11.Scaffold629.g15467.t1"/>
    <property type="gene ID" value="Csp11.Scaffold629.g15467"/>
</dbReference>
<dbReference type="GO" id="GO:0003676">
    <property type="term" value="F:nucleic acid binding"/>
    <property type="evidence" value="ECO:0007669"/>
    <property type="project" value="InterPro"/>
</dbReference>
<evidence type="ECO:0000259" key="1">
    <source>
        <dbReference type="PROSITE" id="PS50822"/>
    </source>
</evidence>
<dbReference type="Gene3D" id="3.30.420.10">
    <property type="entry name" value="Ribonuclease H-like superfamily/Ribonuclease H"/>
    <property type="match status" value="1"/>
</dbReference>
<dbReference type="InterPro" id="IPR012337">
    <property type="entry name" value="RNaseH-like_sf"/>
</dbReference>
<accession>A0A1I7U6W7</accession>
<dbReference type="InterPro" id="IPR057272">
    <property type="entry name" value="Piwi_nem"/>
</dbReference>
<evidence type="ECO:0000313" key="2">
    <source>
        <dbReference type="Proteomes" id="UP000095282"/>
    </source>
</evidence>
<dbReference type="SUPFAM" id="SSF53098">
    <property type="entry name" value="Ribonuclease H-like"/>
    <property type="match status" value="1"/>
</dbReference>
<dbReference type="AlphaFoldDB" id="A0A1I7U6W7"/>
<dbReference type="eggNOG" id="KOG1041">
    <property type="taxonomic scope" value="Eukaryota"/>
</dbReference>